<reference evidence="2" key="1">
    <citation type="submission" date="2015-01" db="EMBL/GenBank/DDBJ databases">
        <title>Flavisolibacter sp./LCS9/ whole genome sequencing.</title>
        <authorList>
            <person name="Kim M.K."/>
            <person name="Srinivasan S."/>
            <person name="Lee J.-J."/>
        </authorList>
    </citation>
    <scope>NUCLEOTIDE SEQUENCE [LARGE SCALE GENOMIC DNA]</scope>
    <source>
        <strain evidence="2">LCS9</strain>
    </source>
</reference>
<accession>A0A172TY92</accession>
<reference evidence="1 2" key="2">
    <citation type="journal article" date="2016" name="Int. J. Syst. Evol. Microbiol.">
        <title>Flavisolibacter tropicus sp. nov., isolated from tropical soil.</title>
        <authorList>
            <person name="Lee J.J."/>
            <person name="Kang M.S."/>
            <person name="Kim G.S."/>
            <person name="Lee C.S."/>
            <person name="Lim S."/>
            <person name="Lee J."/>
            <person name="Roh S.H."/>
            <person name="Kang H."/>
            <person name="Ha J.M."/>
            <person name="Bae S."/>
            <person name="Jung H.Y."/>
            <person name="Kim M.K."/>
        </authorList>
    </citation>
    <scope>NUCLEOTIDE SEQUENCE [LARGE SCALE GENOMIC DNA]</scope>
    <source>
        <strain evidence="1 2">LCS9</strain>
    </source>
</reference>
<dbReference type="AlphaFoldDB" id="A0A172TY92"/>
<evidence type="ECO:0000313" key="1">
    <source>
        <dbReference type="EMBL" id="ANE51938.1"/>
    </source>
</evidence>
<proteinExistence type="predicted"/>
<dbReference type="PATRIC" id="fig|1492898.3.peg.3697"/>
<dbReference type="Proteomes" id="UP000077177">
    <property type="component" value="Chromosome"/>
</dbReference>
<evidence type="ECO:0000313" key="2">
    <source>
        <dbReference type="Proteomes" id="UP000077177"/>
    </source>
</evidence>
<gene>
    <name evidence="1" type="ORF">SY85_17005</name>
</gene>
<sequence length="237" mass="26420">MAAKSMAINNASKTWIGEWERQLWQNNATLEVTGIKGDSITFSLQALSGSHTGEVEGVAMVKDHVAIYSIKEAGETCMLTFKLLGDSVISITQEKGNCFAGAGVTFLGDYKNVRLLKQTEKSVTMVDLGIFKDEREDSVFKALVGNDYSLFVNSTQLASEDEDLDGLHAKVQSAAVRGLFTIMENIIMTDSLNNIWAAVIDDGKVNYYTNNQDYKNQLPKTIDNWRENFKDYKVIYK</sequence>
<name>A0A172TY92_9BACT</name>
<keyword evidence="2" id="KW-1185">Reference proteome</keyword>
<dbReference type="EMBL" id="CP011390">
    <property type="protein sequence ID" value="ANE51938.1"/>
    <property type="molecule type" value="Genomic_DNA"/>
</dbReference>
<organism evidence="1 2">
    <name type="scientific">Flavisolibacter tropicus</name>
    <dbReference type="NCBI Taxonomy" id="1492898"/>
    <lineage>
        <taxon>Bacteria</taxon>
        <taxon>Pseudomonadati</taxon>
        <taxon>Bacteroidota</taxon>
        <taxon>Chitinophagia</taxon>
        <taxon>Chitinophagales</taxon>
        <taxon>Chitinophagaceae</taxon>
        <taxon>Flavisolibacter</taxon>
    </lineage>
</organism>
<dbReference type="KEGG" id="fla:SY85_17005"/>
<dbReference type="STRING" id="1492898.SY85_17005"/>
<protein>
    <submittedName>
        <fullName evidence="1">Uncharacterized protein</fullName>
    </submittedName>
</protein>